<dbReference type="InterPro" id="IPR029526">
    <property type="entry name" value="PGBD"/>
</dbReference>
<gene>
    <name evidence="3" type="ORF">T4A_12355</name>
    <name evidence="4" type="ORF">T4C_9622</name>
</gene>
<feature type="non-terminal residue" evidence="4">
    <location>
        <position position="1"/>
    </location>
</feature>
<sequence>LYTFTPAVLYYHTSSTMSKFQLLRFKKNGLTLMMGENDTLSITKKVTEVNFKVIAEDMSQKTNEVNLNFTCPVRMNLICHEDSASTDAVSTETDAESKESSFSNNFDDAASNYPDQEEHLIAASTSTSGESSEDELPDRKYMRVAVAESMEFTCKSGSAWTTTVPTTTQTLSHNLCLVLRTALELHWTVDEQLVSTHRQSKFRQYIRCKPGKYGIKIFCCCGAETSYPFAREIYVKRQPDLEAPRDEADLVKRLVKPGNSKGRNITTDNLFMSIPVTEDLLAKKTTTVGTLQKNKKEVPSELTELHSETKKCVLLFSTIHHDDAVRTDQEEKTDIVLFYSETKSWTIMYGFNAVDCVGIVAICYMDMQKSILGRLKDIP</sequence>
<accession>A0A0V1JYA4</accession>
<dbReference type="Proteomes" id="UP000054826">
    <property type="component" value="Unassembled WGS sequence"/>
</dbReference>
<evidence type="ECO:0000259" key="2">
    <source>
        <dbReference type="Pfam" id="PF13843"/>
    </source>
</evidence>
<organism evidence="4 6">
    <name type="scientific">Trichinella pseudospiralis</name>
    <name type="common">Parasitic roundworm</name>
    <dbReference type="NCBI Taxonomy" id="6337"/>
    <lineage>
        <taxon>Eukaryota</taxon>
        <taxon>Metazoa</taxon>
        <taxon>Ecdysozoa</taxon>
        <taxon>Nematoda</taxon>
        <taxon>Enoplea</taxon>
        <taxon>Dorylaimia</taxon>
        <taxon>Trichinellida</taxon>
        <taxon>Trichinellidae</taxon>
        <taxon>Trichinella</taxon>
    </lineage>
</organism>
<dbReference type="PANTHER" id="PTHR46599:SF6">
    <property type="entry name" value="DUAL SPECIFICITY PHOSPHATASE 26"/>
    <property type="match status" value="1"/>
</dbReference>
<dbReference type="AlphaFoldDB" id="A0A0V1JYA4"/>
<dbReference type="EMBL" id="JYDR01000024">
    <property type="protein sequence ID" value="KRY74612.1"/>
    <property type="molecule type" value="Genomic_DNA"/>
</dbReference>
<comment type="caution">
    <text evidence="4">The sequence shown here is derived from an EMBL/GenBank/DDBJ whole genome shotgun (WGS) entry which is preliminary data.</text>
</comment>
<evidence type="ECO:0000313" key="5">
    <source>
        <dbReference type="Proteomes" id="UP000054632"/>
    </source>
</evidence>
<dbReference type="Pfam" id="PF13843">
    <property type="entry name" value="DDE_Tnp_1_7"/>
    <property type="match status" value="1"/>
</dbReference>
<dbReference type="EMBL" id="JYDV01000032">
    <property type="protein sequence ID" value="KRZ39848.1"/>
    <property type="molecule type" value="Genomic_DNA"/>
</dbReference>
<dbReference type="PANTHER" id="PTHR46599">
    <property type="entry name" value="PIGGYBAC TRANSPOSABLE ELEMENT-DERIVED PROTEIN 4"/>
    <property type="match status" value="1"/>
</dbReference>
<feature type="domain" description="PiggyBac transposable element-derived protein" evidence="2">
    <location>
        <begin position="188"/>
        <end position="343"/>
    </location>
</feature>
<proteinExistence type="predicted"/>
<evidence type="ECO:0000256" key="1">
    <source>
        <dbReference type="SAM" id="MobiDB-lite"/>
    </source>
</evidence>
<protein>
    <recommendedName>
        <fullName evidence="2">PiggyBac transposable element-derived protein domain-containing protein</fullName>
    </recommendedName>
</protein>
<evidence type="ECO:0000313" key="3">
    <source>
        <dbReference type="EMBL" id="KRY74612.1"/>
    </source>
</evidence>
<feature type="region of interest" description="Disordered" evidence="1">
    <location>
        <begin position="88"/>
        <end position="109"/>
    </location>
</feature>
<name>A0A0V1JYA4_TRIPS</name>
<reference evidence="5 6" key="1">
    <citation type="submission" date="2015-01" db="EMBL/GenBank/DDBJ databases">
        <title>Evolution of Trichinella species and genotypes.</title>
        <authorList>
            <person name="Korhonen P.K."/>
            <person name="Edoardo P."/>
            <person name="Giuseppe L.R."/>
            <person name="Gasser R.B."/>
        </authorList>
    </citation>
    <scope>NUCLEOTIDE SEQUENCE [LARGE SCALE GENOMIC DNA]</scope>
    <source>
        <strain evidence="3">ISS13</strain>
        <strain evidence="4">ISS176</strain>
    </source>
</reference>
<evidence type="ECO:0000313" key="6">
    <source>
        <dbReference type="Proteomes" id="UP000054826"/>
    </source>
</evidence>
<evidence type="ECO:0000313" key="4">
    <source>
        <dbReference type="EMBL" id="KRZ39848.1"/>
    </source>
</evidence>
<dbReference type="Proteomes" id="UP000054632">
    <property type="component" value="Unassembled WGS sequence"/>
</dbReference>